<protein>
    <submittedName>
        <fullName evidence="1">Uncharacterized protein</fullName>
    </submittedName>
</protein>
<dbReference type="OrthoDB" id="3355480at2759"/>
<name>A0A9P4NCE7_9PLEO</name>
<proteinExistence type="predicted"/>
<keyword evidence="2" id="KW-1185">Reference proteome</keyword>
<comment type="caution">
    <text evidence="1">The sequence shown here is derived from an EMBL/GenBank/DDBJ whole genome shotgun (WGS) entry which is preliminary data.</text>
</comment>
<reference evidence="2" key="1">
    <citation type="journal article" date="2020" name="Stud. Mycol.">
        <title>101 Dothideomycetes genomes: A test case for predicting lifestyles and emergence of pathogens.</title>
        <authorList>
            <person name="Haridas S."/>
            <person name="Albert R."/>
            <person name="Binder M."/>
            <person name="Bloem J."/>
            <person name="LaButti K."/>
            <person name="Salamov A."/>
            <person name="Andreopoulos B."/>
            <person name="Baker S."/>
            <person name="Barry K."/>
            <person name="Bills G."/>
            <person name="Bluhm B."/>
            <person name="Cannon C."/>
            <person name="Castanera R."/>
            <person name="Culley D."/>
            <person name="Daum C."/>
            <person name="Ezra D."/>
            <person name="Gonzalez J."/>
            <person name="Henrissat B."/>
            <person name="Kuo A."/>
            <person name="Liang C."/>
            <person name="Lipzen A."/>
            <person name="Lutzoni F."/>
            <person name="Magnuson J."/>
            <person name="Mondo S."/>
            <person name="Nolan M."/>
            <person name="Ohm R."/>
            <person name="Pangilinan J."/>
            <person name="Park H.-J."/>
            <person name="Ramirez L."/>
            <person name="Alfaro M."/>
            <person name="Sun H."/>
            <person name="Tritt A."/>
            <person name="Yoshinaga Y."/>
            <person name="Zwiers L.-H."/>
            <person name="Turgeon B."/>
            <person name="Goodwin S."/>
            <person name="Spatafora J."/>
            <person name="Crous P."/>
            <person name="Grigoriev I."/>
        </authorList>
    </citation>
    <scope>NUCLEOTIDE SEQUENCE [LARGE SCALE GENOMIC DNA]</scope>
    <source>
        <strain evidence="2">CBS 304.66</strain>
    </source>
</reference>
<dbReference type="Proteomes" id="UP000800093">
    <property type="component" value="Unassembled WGS sequence"/>
</dbReference>
<sequence length="573" mass="64235">MAQKETENWVSRYAAGYHAWKTDQINGKKVYRRPLGLVEFSFDTDGTDYGGRADINALLTLEVRHALSENEFSRRICLAWTNLRLQHTMLMTRICENKETGKREFVVTVEGSKVDAIQEATKTIVWVADHYTSVDGIELYRHCQNVARIIDPASCLSHLFVLPPVQRSNGNFEVQFLIIMAHEISDGLTSYNWFSHFIRILNTPVSIIEQEIEIFGSAENIASRLLPAQEDLYPPIAGSKARQRWFWAIMRALRHVQKIPPQAFINPLLRTQRMPEPMSFPPTFSKLFDYSKENKPPMNSFHCVASLSKPASSRLIQLCRSNNISVGAGCFALAGISMMEIEEARRPNVPASERRPFAASFPLNPRTFFGWTSPADSCMLAFSDGIVIPFLPSSLPVEGRFKLIARQANRQLRMYQKRLKSGEVNNTLDHHSPGRILANGYLYMFERVEAKLPAHRKTGINPQGGYPAKMAQTKATCGVSSVGSTASYFRPGAYDLNDVGTVQGKDFAADYRSLRMGVRARENEFLAGSSTDANGIVGFGVSYDGNAISEESAEAWAEKIKSLLEIKEDKAKL</sequence>
<dbReference type="EMBL" id="ML986579">
    <property type="protein sequence ID" value="KAF2270662.1"/>
    <property type="molecule type" value="Genomic_DNA"/>
</dbReference>
<evidence type="ECO:0000313" key="1">
    <source>
        <dbReference type="EMBL" id="KAF2270662.1"/>
    </source>
</evidence>
<organism evidence="1 2">
    <name type="scientific">Lojkania enalia</name>
    <dbReference type="NCBI Taxonomy" id="147567"/>
    <lineage>
        <taxon>Eukaryota</taxon>
        <taxon>Fungi</taxon>
        <taxon>Dikarya</taxon>
        <taxon>Ascomycota</taxon>
        <taxon>Pezizomycotina</taxon>
        <taxon>Dothideomycetes</taxon>
        <taxon>Pleosporomycetidae</taxon>
        <taxon>Pleosporales</taxon>
        <taxon>Pleosporales incertae sedis</taxon>
        <taxon>Lojkania</taxon>
    </lineage>
</organism>
<dbReference type="Gene3D" id="3.30.559.10">
    <property type="entry name" value="Chloramphenicol acetyltransferase-like domain"/>
    <property type="match status" value="1"/>
</dbReference>
<dbReference type="AlphaFoldDB" id="A0A9P4NCE7"/>
<gene>
    <name evidence="1" type="ORF">CC78DRAFT_528404</name>
</gene>
<evidence type="ECO:0000313" key="2">
    <source>
        <dbReference type="Proteomes" id="UP000800093"/>
    </source>
</evidence>
<accession>A0A9P4NCE7</accession>
<dbReference type="InterPro" id="IPR023213">
    <property type="entry name" value="CAT-like_dom_sf"/>
</dbReference>